<dbReference type="AlphaFoldDB" id="A0A3M9X3Q4"/>
<proteinExistence type="predicted"/>
<dbReference type="RefSeq" id="WP_123169831.1">
    <property type="nucleotide sequence ID" value="NZ_QKOD01000011.1"/>
</dbReference>
<dbReference type="Proteomes" id="UP000275436">
    <property type="component" value="Unassembled WGS sequence"/>
</dbReference>
<dbReference type="InterPro" id="IPR008486">
    <property type="entry name" value="DUF768"/>
</dbReference>
<evidence type="ECO:0000313" key="1">
    <source>
        <dbReference type="EMBL" id="RNJ42481.1"/>
    </source>
</evidence>
<protein>
    <recommendedName>
        <fullName evidence="3">DUF768 domain-containing protein</fullName>
    </recommendedName>
</protein>
<organism evidence="1 2">
    <name type="scientific">Mesorhizobium japonicum</name>
    <dbReference type="NCBI Taxonomy" id="2066070"/>
    <lineage>
        <taxon>Bacteria</taxon>
        <taxon>Pseudomonadati</taxon>
        <taxon>Pseudomonadota</taxon>
        <taxon>Alphaproteobacteria</taxon>
        <taxon>Hyphomicrobiales</taxon>
        <taxon>Phyllobacteriaceae</taxon>
        <taxon>Mesorhizobium</taxon>
    </lineage>
</organism>
<dbReference type="EMBL" id="QKOD01000011">
    <property type="protein sequence ID" value="RNJ42481.1"/>
    <property type="molecule type" value="Genomic_DNA"/>
</dbReference>
<comment type="caution">
    <text evidence="1">The sequence shown here is derived from an EMBL/GenBank/DDBJ whole genome shotgun (WGS) entry which is preliminary data.</text>
</comment>
<evidence type="ECO:0000313" key="2">
    <source>
        <dbReference type="Proteomes" id="UP000275436"/>
    </source>
</evidence>
<sequence>MSTRGTNFLDQWIRNNVPKTAGPDIISVAELTQKLFADAKAIGISSIEIEEDTGSVYEAILDAIVHHEI</sequence>
<dbReference type="Pfam" id="PF05589">
    <property type="entry name" value="DUF768"/>
    <property type="match status" value="1"/>
</dbReference>
<evidence type="ECO:0008006" key="3">
    <source>
        <dbReference type="Google" id="ProtNLM"/>
    </source>
</evidence>
<reference evidence="1 2" key="1">
    <citation type="journal article" date="2018" name="Mol. Plant Microbe Interact.">
        <title>Taxonomically Different Co-Microsymbionts of a Relict Legume, Oxytropis popoviana, Have Complementary Sets of Symbiotic Genes and Together Increase the Efficiency of Plant Nodulation.</title>
        <authorList>
            <person name="Safronova V."/>
            <person name="Belimov A."/>
            <person name="Sazanova A."/>
            <person name="Chirak E."/>
            <person name="Verkhozina A."/>
            <person name="Kuznetsova I."/>
            <person name="Andronov E."/>
            <person name="Puhalsky J."/>
            <person name="Tikhonovich I."/>
        </authorList>
    </citation>
    <scope>NUCLEOTIDE SEQUENCE [LARGE SCALE GENOMIC DNA]</scope>
    <source>
        <strain evidence="1 2">Opo-235</strain>
    </source>
</reference>
<accession>A0A3M9X3Q4</accession>
<name>A0A3M9X3Q4_9HYPH</name>
<gene>
    <name evidence="1" type="ORF">DNR46_28920</name>
</gene>